<comment type="cofactor">
    <cofactor evidence="11">
        <name>Mg(2+)</name>
        <dbReference type="ChEBI" id="CHEBI:18420"/>
    </cofactor>
    <cofactor evidence="11">
        <name>Mn(2+)</name>
        <dbReference type="ChEBI" id="CHEBI:29035"/>
    </cofactor>
    <text evidence="11">Magnesium. Can also use manganese.</text>
</comment>
<keyword evidence="7" id="KW-0274">FAD</keyword>
<evidence type="ECO:0000256" key="10">
    <source>
        <dbReference type="ARBA" id="ARBA00048540"/>
    </source>
</evidence>
<dbReference type="InterPro" id="IPR003374">
    <property type="entry name" value="ApbE-like_sf"/>
</dbReference>
<organism evidence="12 13">
    <name type="scientific">Solimonas terrae</name>
    <dbReference type="NCBI Taxonomy" id="1396819"/>
    <lineage>
        <taxon>Bacteria</taxon>
        <taxon>Pseudomonadati</taxon>
        <taxon>Pseudomonadota</taxon>
        <taxon>Gammaproteobacteria</taxon>
        <taxon>Nevskiales</taxon>
        <taxon>Nevskiaceae</taxon>
        <taxon>Solimonas</taxon>
    </lineage>
</organism>
<sequence length="278" mass="29497">MASPWEVHVAGASARETHRITVQVAAEVHRIEHKYSRYRDDGLVHAINHAAGKAIAIDDETARLLDYAQALWDASDGMFDITTGALRRAWVFDGSDRVPSDATIAALLPLVGWDKIDWNGETLRLPAGMEIDFGGIGKEYAVDRALALAAADSACPVLVNGGGDLAASAPPANGQPWRVGVTTGFDGIATPSLQLFRGAVATSGDAHRYVLRDGRRYGHVLDPRSGRPVDGAARSVTVVAASCSEAGGHSTIALLKGAGAEAYLQELGVEHWIYRDAH</sequence>
<evidence type="ECO:0000256" key="8">
    <source>
        <dbReference type="ARBA" id="ARBA00022842"/>
    </source>
</evidence>
<dbReference type="SUPFAM" id="SSF143631">
    <property type="entry name" value="ApbE-like"/>
    <property type="match status" value="1"/>
</dbReference>
<dbReference type="Gene3D" id="3.10.520.10">
    <property type="entry name" value="ApbE-like domains"/>
    <property type="match status" value="1"/>
</dbReference>
<evidence type="ECO:0000256" key="9">
    <source>
        <dbReference type="ARBA" id="ARBA00031306"/>
    </source>
</evidence>
<comment type="similarity">
    <text evidence="1">Belongs to the ApbE family.</text>
</comment>
<evidence type="ECO:0000256" key="1">
    <source>
        <dbReference type="ARBA" id="ARBA00008282"/>
    </source>
</evidence>
<comment type="caution">
    <text evidence="12">The sequence shown here is derived from an EMBL/GenBank/DDBJ whole genome shotgun (WGS) entry which is preliminary data.</text>
</comment>
<evidence type="ECO:0000313" key="13">
    <source>
        <dbReference type="Proteomes" id="UP000472676"/>
    </source>
</evidence>
<evidence type="ECO:0000256" key="3">
    <source>
        <dbReference type="ARBA" id="ARBA00016337"/>
    </source>
</evidence>
<dbReference type="EMBL" id="JAAMOW010000002">
    <property type="protein sequence ID" value="NGY03875.1"/>
    <property type="molecule type" value="Genomic_DNA"/>
</dbReference>
<keyword evidence="5 12" id="KW-0808">Transferase</keyword>
<dbReference type="Proteomes" id="UP000472676">
    <property type="component" value="Unassembled WGS sequence"/>
</dbReference>
<dbReference type="PIRSF" id="PIRSF006268">
    <property type="entry name" value="ApbE"/>
    <property type="match status" value="1"/>
</dbReference>
<proteinExistence type="inferred from homology"/>
<evidence type="ECO:0000256" key="5">
    <source>
        <dbReference type="ARBA" id="ARBA00022679"/>
    </source>
</evidence>
<feature type="binding site" evidence="11">
    <location>
        <position position="135"/>
    </location>
    <ligand>
        <name>Mg(2+)</name>
        <dbReference type="ChEBI" id="CHEBI:18420"/>
    </ligand>
</feature>
<feature type="binding site" evidence="11">
    <location>
        <position position="251"/>
    </location>
    <ligand>
        <name>Mg(2+)</name>
        <dbReference type="ChEBI" id="CHEBI:18420"/>
    </ligand>
</feature>
<accession>A0A6M2BNT0</accession>
<evidence type="ECO:0000256" key="11">
    <source>
        <dbReference type="PIRSR" id="PIRSR006268-2"/>
    </source>
</evidence>
<evidence type="ECO:0000256" key="6">
    <source>
        <dbReference type="ARBA" id="ARBA00022723"/>
    </source>
</evidence>
<evidence type="ECO:0000256" key="4">
    <source>
        <dbReference type="ARBA" id="ARBA00022630"/>
    </source>
</evidence>
<dbReference type="AlphaFoldDB" id="A0A6M2BNT0"/>
<keyword evidence="6 11" id="KW-0479">Metal-binding</keyword>
<evidence type="ECO:0000256" key="7">
    <source>
        <dbReference type="ARBA" id="ARBA00022827"/>
    </source>
</evidence>
<dbReference type="EC" id="2.7.1.180" evidence="2"/>
<dbReference type="GO" id="GO:0046872">
    <property type="term" value="F:metal ion binding"/>
    <property type="evidence" value="ECO:0007669"/>
    <property type="project" value="UniProtKB-KW"/>
</dbReference>
<protein>
    <recommendedName>
        <fullName evidence="3">FAD:protein FMN transferase</fullName>
        <ecNumber evidence="2">2.7.1.180</ecNumber>
    </recommendedName>
    <alternativeName>
        <fullName evidence="9">Flavin transferase</fullName>
    </alternativeName>
</protein>
<name>A0A6M2BNT0_9GAMM</name>
<comment type="catalytic activity">
    <reaction evidence="10">
        <text>L-threonyl-[protein] + FAD = FMN-L-threonyl-[protein] + AMP + H(+)</text>
        <dbReference type="Rhea" id="RHEA:36847"/>
        <dbReference type="Rhea" id="RHEA-COMP:11060"/>
        <dbReference type="Rhea" id="RHEA-COMP:11061"/>
        <dbReference type="ChEBI" id="CHEBI:15378"/>
        <dbReference type="ChEBI" id="CHEBI:30013"/>
        <dbReference type="ChEBI" id="CHEBI:57692"/>
        <dbReference type="ChEBI" id="CHEBI:74257"/>
        <dbReference type="ChEBI" id="CHEBI:456215"/>
        <dbReference type="EC" id="2.7.1.180"/>
    </reaction>
</comment>
<dbReference type="Pfam" id="PF02424">
    <property type="entry name" value="ApbE"/>
    <property type="match status" value="1"/>
</dbReference>
<keyword evidence="4" id="KW-0285">Flavoprotein</keyword>
<dbReference type="InterPro" id="IPR024932">
    <property type="entry name" value="ApbE"/>
</dbReference>
<gene>
    <name evidence="12" type="ORF">G7Y85_03800</name>
</gene>
<keyword evidence="13" id="KW-1185">Reference proteome</keyword>
<dbReference type="PANTHER" id="PTHR30040:SF2">
    <property type="entry name" value="FAD:PROTEIN FMN TRANSFERASE"/>
    <property type="match status" value="1"/>
</dbReference>
<dbReference type="RefSeq" id="WP_166252045.1">
    <property type="nucleotide sequence ID" value="NZ_JAAMOW010000002.1"/>
</dbReference>
<evidence type="ECO:0000256" key="2">
    <source>
        <dbReference type="ARBA" id="ARBA00011955"/>
    </source>
</evidence>
<dbReference type="PANTHER" id="PTHR30040">
    <property type="entry name" value="THIAMINE BIOSYNTHESIS LIPOPROTEIN APBE"/>
    <property type="match status" value="1"/>
</dbReference>
<reference evidence="12 13" key="1">
    <citation type="journal article" date="2014" name="Int. J. Syst. Evol. Microbiol.">
        <title>Solimonas terrae sp. nov., isolated from soil.</title>
        <authorList>
            <person name="Kim S.J."/>
            <person name="Moon J.Y."/>
            <person name="Weon H.Y."/>
            <person name="Ahn J.H."/>
            <person name="Chen W.M."/>
            <person name="Kwon S.W."/>
        </authorList>
    </citation>
    <scope>NUCLEOTIDE SEQUENCE [LARGE SCALE GENOMIC DNA]</scope>
    <source>
        <strain evidence="12 13">KIS83-12</strain>
    </source>
</reference>
<evidence type="ECO:0000313" key="12">
    <source>
        <dbReference type="EMBL" id="NGY03875.1"/>
    </source>
</evidence>
<dbReference type="GO" id="GO:0016740">
    <property type="term" value="F:transferase activity"/>
    <property type="evidence" value="ECO:0007669"/>
    <property type="project" value="UniProtKB-KW"/>
</dbReference>
<keyword evidence="8 11" id="KW-0460">Magnesium</keyword>